<evidence type="ECO:0000256" key="2">
    <source>
        <dbReference type="ARBA" id="ARBA00013014"/>
    </source>
</evidence>
<dbReference type="GeneID" id="95977810"/>
<sequence>MATFMSDASPSTSPPPPPPLASEEEETRPSYDASERYARIPGVPRRIHILGTGSVGKLVAHSLRGIPNPPPITLIFHRYRLLHAWRESKQEIVIESDGYKVPRSGFEVELAVGVSRSHGAPDDGREESDTRTTLQPRLPEHPREAETETETETEAEADAQSNQVDDVDERQLRQSAPDAPPSDEPIHNLIVTVKAPHTISAIRPIKHRLLPTSTICFIQNGMGTIDDVNRALFPDPATRPNYMQGILNHGVNQASVTDPFTAIHAGHGTLALGILPREEDSLSLQDSVPFSPNARYLLRTLTRTPVLAAVGVPPIDLIQLQLEKLAVNSVINPLTVLLDAPNGSILYNYAITRSMRLILAEVSLVLRSLPELRGLPNAHARFAPDRLESLVVNVANVTANNISSMLADVRAGRQTEARWISGYVVRRGEQLGLQCVCNYMMQQLVDGKTKMVENEADAQVRVEKPDLSGER</sequence>
<dbReference type="InterPro" id="IPR003710">
    <property type="entry name" value="ApbA"/>
</dbReference>
<dbReference type="SUPFAM" id="SSF48179">
    <property type="entry name" value="6-phosphogluconate dehydrogenase C-terminal domain-like"/>
    <property type="match status" value="1"/>
</dbReference>
<organism evidence="9 10">
    <name type="scientific">Neodothiora populina</name>
    <dbReference type="NCBI Taxonomy" id="2781224"/>
    <lineage>
        <taxon>Eukaryota</taxon>
        <taxon>Fungi</taxon>
        <taxon>Dikarya</taxon>
        <taxon>Ascomycota</taxon>
        <taxon>Pezizomycotina</taxon>
        <taxon>Dothideomycetes</taxon>
        <taxon>Dothideomycetidae</taxon>
        <taxon>Dothideales</taxon>
        <taxon>Dothioraceae</taxon>
        <taxon>Neodothiora</taxon>
    </lineage>
</organism>
<dbReference type="InterPro" id="IPR036291">
    <property type="entry name" value="NAD(P)-bd_dom_sf"/>
</dbReference>
<dbReference type="SUPFAM" id="SSF51735">
    <property type="entry name" value="NAD(P)-binding Rossmann-fold domains"/>
    <property type="match status" value="1"/>
</dbReference>
<dbReference type="PANTHER" id="PTHR43765">
    <property type="entry name" value="2-DEHYDROPANTOATE 2-REDUCTASE-RELATED"/>
    <property type="match status" value="1"/>
</dbReference>
<dbReference type="InterPro" id="IPR008927">
    <property type="entry name" value="6-PGluconate_DH-like_C_sf"/>
</dbReference>
<dbReference type="PANTHER" id="PTHR43765:SF2">
    <property type="entry name" value="2-DEHYDROPANTOATE 2-REDUCTASE"/>
    <property type="match status" value="1"/>
</dbReference>
<evidence type="ECO:0000256" key="5">
    <source>
        <dbReference type="ARBA" id="ARBA00032024"/>
    </source>
</evidence>
<dbReference type="Gene3D" id="3.40.50.720">
    <property type="entry name" value="NAD(P)-binding Rossmann-like Domain"/>
    <property type="match status" value="1"/>
</dbReference>
<accession>A0ABR3PIK3</accession>
<comment type="similarity">
    <text evidence="1">Belongs to the ketopantoate reductase family.</text>
</comment>
<evidence type="ECO:0000313" key="9">
    <source>
        <dbReference type="EMBL" id="KAL1305973.1"/>
    </source>
</evidence>
<comment type="caution">
    <text evidence="9">The sequence shown here is derived from an EMBL/GenBank/DDBJ whole genome shotgun (WGS) entry which is preliminary data.</text>
</comment>
<dbReference type="InterPro" id="IPR013752">
    <property type="entry name" value="KPA_reductase"/>
</dbReference>
<feature type="region of interest" description="Disordered" evidence="6">
    <location>
        <begin position="115"/>
        <end position="187"/>
    </location>
</feature>
<evidence type="ECO:0000256" key="3">
    <source>
        <dbReference type="ARBA" id="ARBA00022857"/>
    </source>
</evidence>
<dbReference type="EC" id="1.1.1.169" evidence="2"/>
<evidence type="ECO:0000256" key="6">
    <source>
        <dbReference type="SAM" id="MobiDB-lite"/>
    </source>
</evidence>
<evidence type="ECO:0000256" key="4">
    <source>
        <dbReference type="ARBA" id="ARBA00023002"/>
    </source>
</evidence>
<gene>
    <name evidence="9" type="ORF">AAFC00_004110</name>
</gene>
<protein>
    <recommendedName>
        <fullName evidence="2">2-dehydropantoate 2-reductase</fullName>
        <ecNumber evidence="2">1.1.1.169</ecNumber>
    </recommendedName>
    <alternativeName>
        <fullName evidence="5">Ketopantoate reductase</fullName>
    </alternativeName>
</protein>
<dbReference type="InterPro" id="IPR013332">
    <property type="entry name" value="KPR_N"/>
</dbReference>
<feature type="region of interest" description="Disordered" evidence="6">
    <location>
        <begin position="1"/>
        <end position="33"/>
    </location>
</feature>
<proteinExistence type="inferred from homology"/>
<dbReference type="Proteomes" id="UP001562354">
    <property type="component" value="Unassembled WGS sequence"/>
</dbReference>
<evidence type="ECO:0000259" key="7">
    <source>
        <dbReference type="Pfam" id="PF02558"/>
    </source>
</evidence>
<evidence type="ECO:0000313" key="10">
    <source>
        <dbReference type="Proteomes" id="UP001562354"/>
    </source>
</evidence>
<dbReference type="Pfam" id="PF02558">
    <property type="entry name" value="ApbA"/>
    <property type="match status" value="1"/>
</dbReference>
<evidence type="ECO:0000256" key="1">
    <source>
        <dbReference type="ARBA" id="ARBA00007870"/>
    </source>
</evidence>
<feature type="compositionally biased region" description="Acidic residues" evidence="6">
    <location>
        <begin position="147"/>
        <end position="157"/>
    </location>
</feature>
<evidence type="ECO:0000259" key="8">
    <source>
        <dbReference type="Pfam" id="PF08546"/>
    </source>
</evidence>
<name>A0ABR3PIK3_9PEZI</name>
<feature type="compositionally biased region" description="Basic and acidic residues" evidence="6">
    <location>
        <begin position="119"/>
        <end position="130"/>
    </location>
</feature>
<reference evidence="9 10" key="1">
    <citation type="submission" date="2024-07" db="EMBL/GenBank/DDBJ databases">
        <title>Draft sequence of the Neodothiora populina.</title>
        <authorList>
            <person name="Drown D.D."/>
            <person name="Schuette U.S."/>
            <person name="Buechlein A.B."/>
            <person name="Rusch D.R."/>
            <person name="Winton L.W."/>
            <person name="Adams G.A."/>
        </authorList>
    </citation>
    <scope>NUCLEOTIDE SEQUENCE [LARGE SCALE GENOMIC DNA]</scope>
    <source>
        <strain evidence="9 10">CPC 39397</strain>
    </source>
</reference>
<keyword evidence="10" id="KW-1185">Reference proteome</keyword>
<dbReference type="Gene3D" id="1.10.1040.10">
    <property type="entry name" value="N-(1-d-carboxylethyl)-l-norvaline Dehydrogenase, domain 2"/>
    <property type="match status" value="1"/>
</dbReference>
<dbReference type="EMBL" id="JBFMKM010000005">
    <property type="protein sequence ID" value="KAL1305973.1"/>
    <property type="molecule type" value="Genomic_DNA"/>
</dbReference>
<dbReference type="InterPro" id="IPR013328">
    <property type="entry name" value="6PGD_dom2"/>
</dbReference>
<keyword evidence="3" id="KW-0521">NADP</keyword>
<dbReference type="RefSeq" id="XP_069202246.1">
    <property type="nucleotide sequence ID" value="XM_069343695.1"/>
</dbReference>
<dbReference type="Pfam" id="PF08546">
    <property type="entry name" value="ApbA_C"/>
    <property type="match status" value="1"/>
</dbReference>
<keyword evidence="4" id="KW-0560">Oxidoreductase</keyword>
<feature type="domain" description="Ketopantoate reductase N-terminal" evidence="7">
    <location>
        <begin position="164"/>
        <end position="275"/>
    </location>
</feature>
<dbReference type="InterPro" id="IPR050838">
    <property type="entry name" value="Ketopantoate_reductase"/>
</dbReference>
<dbReference type="NCBIfam" id="TIGR00745">
    <property type="entry name" value="apbA_panE"/>
    <property type="match status" value="1"/>
</dbReference>
<feature type="domain" description="Ketopantoate reductase C-terminal" evidence="8">
    <location>
        <begin position="316"/>
        <end position="448"/>
    </location>
</feature>